<dbReference type="GO" id="GO:0004252">
    <property type="term" value="F:serine-type endopeptidase activity"/>
    <property type="evidence" value="ECO:0007669"/>
    <property type="project" value="InterPro"/>
</dbReference>
<dbReference type="Gene3D" id="2.40.10.10">
    <property type="entry name" value="Trypsin-like serine proteases"/>
    <property type="match status" value="1"/>
</dbReference>
<dbReference type="eggNOG" id="KOG3627">
    <property type="taxonomic scope" value="Eukaryota"/>
</dbReference>
<organism evidence="5 6">
    <name type="scientific">Tetranychus urticae</name>
    <name type="common">Two-spotted spider mite</name>
    <dbReference type="NCBI Taxonomy" id="32264"/>
    <lineage>
        <taxon>Eukaryota</taxon>
        <taxon>Metazoa</taxon>
        <taxon>Ecdysozoa</taxon>
        <taxon>Arthropoda</taxon>
        <taxon>Chelicerata</taxon>
        <taxon>Arachnida</taxon>
        <taxon>Acari</taxon>
        <taxon>Acariformes</taxon>
        <taxon>Trombidiformes</taxon>
        <taxon>Prostigmata</taxon>
        <taxon>Eleutherengona</taxon>
        <taxon>Raphignathae</taxon>
        <taxon>Tetranychoidea</taxon>
        <taxon>Tetranychidae</taxon>
        <taxon>Tetranychus</taxon>
    </lineage>
</organism>
<dbReference type="PROSITE" id="PS50240">
    <property type="entry name" value="TRYPSIN_DOM"/>
    <property type="match status" value="1"/>
</dbReference>
<keyword evidence="3" id="KW-0732">Signal</keyword>
<dbReference type="InterPro" id="IPR001254">
    <property type="entry name" value="Trypsin_dom"/>
</dbReference>
<evidence type="ECO:0000256" key="3">
    <source>
        <dbReference type="SAM" id="SignalP"/>
    </source>
</evidence>
<dbReference type="Proteomes" id="UP000015104">
    <property type="component" value="Unassembled WGS sequence"/>
</dbReference>
<keyword evidence="1" id="KW-1015">Disulfide bond</keyword>
<evidence type="ECO:0000256" key="2">
    <source>
        <dbReference type="ARBA" id="ARBA00024195"/>
    </source>
</evidence>
<gene>
    <name evidence="5" type="primary">107365798</name>
</gene>
<dbReference type="InterPro" id="IPR043504">
    <property type="entry name" value="Peptidase_S1_PA_chymotrypsin"/>
</dbReference>
<dbReference type="GO" id="GO:0006508">
    <property type="term" value="P:proteolysis"/>
    <property type="evidence" value="ECO:0007669"/>
    <property type="project" value="InterPro"/>
</dbReference>
<feature type="signal peptide" evidence="3">
    <location>
        <begin position="1"/>
        <end position="19"/>
    </location>
</feature>
<dbReference type="AlphaFoldDB" id="T1KP54"/>
<proteinExistence type="inferred from homology"/>
<dbReference type="InterPro" id="IPR009003">
    <property type="entry name" value="Peptidase_S1_PA"/>
</dbReference>
<reference evidence="5" key="2">
    <citation type="submission" date="2015-06" db="UniProtKB">
        <authorList>
            <consortium name="EnsemblMetazoa"/>
        </authorList>
    </citation>
    <scope>IDENTIFICATION</scope>
</reference>
<dbReference type="EMBL" id="CAEY01000289">
    <property type="status" value="NOT_ANNOTATED_CDS"/>
    <property type="molecule type" value="Genomic_DNA"/>
</dbReference>
<dbReference type="KEGG" id="tut:107365798"/>
<feature type="chain" id="PRO_5004581610" description="Peptidase S1 domain-containing protein" evidence="3">
    <location>
        <begin position="20"/>
        <end position="242"/>
    </location>
</feature>
<dbReference type="OrthoDB" id="93664at2759"/>
<dbReference type="PANTHER" id="PTHR24256">
    <property type="entry name" value="TRYPTASE-RELATED"/>
    <property type="match status" value="1"/>
</dbReference>
<evidence type="ECO:0000256" key="1">
    <source>
        <dbReference type="ARBA" id="ARBA00023157"/>
    </source>
</evidence>
<keyword evidence="6" id="KW-1185">Reference proteome</keyword>
<dbReference type="HOGENOM" id="CLU_1148512_0_0_1"/>
<sequence>MSLTLFASIFVLLINQSFACDCGQATGYTAPVKSEGKLTRFPWYVAIENKNQKSCGAALIDDQHVAIAAHCLSGSDAAALRVHLNDNSTKSVASIWIDERYDEKTGAYDFAVLTLTSPVDSQFKPICLRKPALYPVPAIYLVGTKSGEHLESLPSPYFGSKCPSPATKTHLCVMNYNKVDNESPEGPYMANEMNARYYLTGVTSRSFPVGMPDLFTDVSQYNEKMRELAPKSCWRDTNDFSQ</sequence>
<name>T1KP54_TETUR</name>
<comment type="similarity">
    <text evidence="2">Belongs to the peptidase S1 family. CLIP subfamily.</text>
</comment>
<reference evidence="6" key="1">
    <citation type="submission" date="2011-08" db="EMBL/GenBank/DDBJ databases">
        <authorList>
            <person name="Rombauts S."/>
        </authorList>
    </citation>
    <scope>NUCLEOTIDE SEQUENCE</scope>
    <source>
        <strain evidence="6">London</strain>
    </source>
</reference>
<evidence type="ECO:0000259" key="4">
    <source>
        <dbReference type="PROSITE" id="PS50240"/>
    </source>
</evidence>
<evidence type="ECO:0000313" key="5">
    <source>
        <dbReference type="EnsemblMetazoa" id="tetur16g03470.1"/>
    </source>
</evidence>
<protein>
    <recommendedName>
        <fullName evidence="4">Peptidase S1 domain-containing protein</fullName>
    </recommendedName>
</protein>
<dbReference type="SMART" id="SM00020">
    <property type="entry name" value="Tryp_SPc"/>
    <property type="match status" value="1"/>
</dbReference>
<feature type="domain" description="Peptidase S1" evidence="4">
    <location>
        <begin position="25"/>
        <end position="230"/>
    </location>
</feature>
<dbReference type="STRING" id="32264.T1KP54"/>
<dbReference type="EnsemblMetazoa" id="tetur16g03470.1">
    <property type="protein sequence ID" value="tetur16g03470.1"/>
    <property type="gene ID" value="tetur16g03470"/>
</dbReference>
<dbReference type="InterPro" id="IPR051487">
    <property type="entry name" value="Ser/Thr_Proteases_Immune/Dev"/>
</dbReference>
<accession>T1KP54</accession>
<evidence type="ECO:0000313" key="6">
    <source>
        <dbReference type="Proteomes" id="UP000015104"/>
    </source>
</evidence>
<dbReference type="SUPFAM" id="SSF50494">
    <property type="entry name" value="Trypsin-like serine proteases"/>
    <property type="match status" value="1"/>
</dbReference>
<dbReference type="Pfam" id="PF00089">
    <property type="entry name" value="Trypsin"/>
    <property type="match status" value="1"/>
</dbReference>